<dbReference type="Pfam" id="PF14357">
    <property type="entry name" value="DUF4404"/>
    <property type="match status" value="1"/>
</dbReference>
<evidence type="ECO:0000313" key="1">
    <source>
        <dbReference type="EMBL" id="ABL64685.1"/>
    </source>
</evidence>
<dbReference type="EMBL" id="CP000492">
    <property type="protein sequence ID" value="ABL64685.1"/>
    <property type="molecule type" value="Genomic_DNA"/>
</dbReference>
<dbReference type="Proteomes" id="UP000008701">
    <property type="component" value="Chromosome"/>
</dbReference>
<evidence type="ECO:0000313" key="2">
    <source>
        <dbReference type="Proteomes" id="UP000008701"/>
    </source>
</evidence>
<gene>
    <name evidence="1" type="ordered locus">Cpha266_0630</name>
</gene>
<dbReference type="RefSeq" id="WP_011744518.1">
    <property type="nucleotide sequence ID" value="NC_008639.1"/>
</dbReference>
<organism evidence="1 2">
    <name type="scientific">Chlorobium phaeobacteroides (strain DSM 266 / SMG 266 / 2430)</name>
    <dbReference type="NCBI Taxonomy" id="290317"/>
    <lineage>
        <taxon>Bacteria</taxon>
        <taxon>Pseudomonadati</taxon>
        <taxon>Chlorobiota</taxon>
        <taxon>Chlorobiia</taxon>
        <taxon>Chlorobiales</taxon>
        <taxon>Chlorobiaceae</taxon>
        <taxon>Chlorobium/Pelodictyon group</taxon>
        <taxon>Chlorobium</taxon>
    </lineage>
</organism>
<evidence type="ECO:0008006" key="3">
    <source>
        <dbReference type="Google" id="ProtNLM"/>
    </source>
</evidence>
<keyword evidence="2" id="KW-1185">Reference proteome</keyword>
<proteinExistence type="predicted"/>
<name>A1BE58_CHLPD</name>
<reference evidence="1 2" key="1">
    <citation type="submission" date="2006-12" db="EMBL/GenBank/DDBJ databases">
        <title>Complete sequence of Chlorobium phaeobacteroides DSM 266.</title>
        <authorList>
            <consortium name="US DOE Joint Genome Institute"/>
            <person name="Copeland A."/>
            <person name="Lucas S."/>
            <person name="Lapidus A."/>
            <person name="Barry K."/>
            <person name="Detter J.C."/>
            <person name="Glavina del Rio T."/>
            <person name="Hammon N."/>
            <person name="Israni S."/>
            <person name="Pitluck S."/>
            <person name="Goltsman E."/>
            <person name="Schmutz J."/>
            <person name="Larimer F."/>
            <person name="Land M."/>
            <person name="Hauser L."/>
            <person name="Mikhailova N."/>
            <person name="Li T."/>
            <person name="Overmann J."/>
            <person name="Bryant D.A."/>
            <person name="Richardson P."/>
        </authorList>
    </citation>
    <scope>NUCLEOTIDE SEQUENCE [LARGE SCALE GENOMIC DNA]</scope>
    <source>
        <strain evidence="1 2">DSM 266</strain>
    </source>
</reference>
<dbReference type="HOGENOM" id="CLU_182968_1_0_10"/>
<accession>A1BE58</accession>
<dbReference type="OrthoDB" id="595265at2"/>
<dbReference type="InterPro" id="IPR025516">
    <property type="entry name" value="DUF4404"/>
</dbReference>
<sequence length="89" mass="10119">MEQQQLQELLTKLHAELEHVETVDESTVAVLAQLREDIQKLVHEGDAHIKEPEPVSERLGEALKHFETDHPRLSLAIQHVLDSLARMGI</sequence>
<dbReference type="KEGG" id="cph:Cpha266_0630"/>
<dbReference type="STRING" id="290317.Cpha266_0630"/>
<dbReference type="AlphaFoldDB" id="A1BE58"/>
<protein>
    <recommendedName>
        <fullName evidence="3">DUF4404 domain-containing protein</fullName>
    </recommendedName>
</protein>